<dbReference type="Gene3D" id="2.40.30.170">
    <property type="match status" value="1"/>
</dbReference>
<dbReference type="GO" id="GO:0015562">
    <property type="term" value="F:efflux transmembrane transporter activity"/>
    <property type="evidence" value="ECO:0007669"/>
    <property type="project" value="TreeGrafter"/>
</dbReference>
<protein>
    <recommendedName>
        <fullName evidence="3">Multidrug resistance protein MdtA-like barrel-sandwich hybrid domain-containing protein</fullName>
    </recommendedName>
</protein>
<dbReference type="STRING" id="1653476.THC_0100"/>
<gene>
    <name evidence="4" type="ORF">THC_0100</name>
</gene>
<reference evidence="5" key="2">
    <citation type="journal article" date="2016" name="Int. J. Syst. Evol. Microbiol.">
        <title>Caldimicrobium thiodismutans sp. nov., a sulfur-disproportionating bacterium isolated from a hot spring.</title>
        <authorList>
            <person name="Kojima H."/>
            <person name="Umezawa K."/>
            <person name="Fukui M."/>
        </authorList>
    </citation>
    <scope>NUCLEOTIDE SEQUENCE [LARGE SCALE GENOMIC DNA]</scope>
    <source>
        <strain evidence="5">TF1</strain>
    </source>
</reference>
<evidence type="ECO:0000256" key="1">
    <source>
        <dbReference type="SAM" id="Coils"/>
    </source>
</evidence>
<dbReference type="AlphaFoldDB" id="A0A0U4W002"/>
<sequence length="396" mass="44339">MKGLNKKKIISFIVIVFLILSGITLLLKRKREIAKIPPPQEPIYTVEGIKVQKGRVTENVQFLGKFLPVNEVSISTKLQGYIEKVFVNEGDQVKRGQLLVKIDAQPVMLAIENLRYNEVSLEHQVESLSSELQGAQSNLSYEKENFLRDKKLYEVKAIAEMQYLKSKTNYENAKARVESLIAQINSAKEKIKALKREIAQKTHDLRYLNIVSPIEGYVSNVTLREGNLAMPGATILKVESIQKKIIFTFPLKYIKDLREGSPVSVSFDGIQRAYQIHKIYPSANDNSLAVAEVLIDRAPDKFPSNSLVYIDIPLKIVDGLVVPKTALLNLTNGTFVLTLNKEGYFSKIPVKVLAQDKFLAAIEGNLTEGTPVAIGSEDKLRLLSLGKKGKFLLNKD</sequence>
<feature type="transmembrane region" description="Helical" evidence="2">
    <location>
        <begin position="9"/>
        <end position="27"/>
    </location>
</feature>
<dbReference type="KEGG" id="cthi:THC_0100"/>
<reference evidence="4 5" key="1">
    <citation type="journal article" date="2016" name="Int. J. Syst. Evol. Microbiol.">
        <title>Caldimicrobium thiodismutans sp. nov., a sulfur-disproportionating bacterium isolated from a hot spring, and emended description of the genus Caldimicrobium.</title>
        <authorList>
            <person name="Kojima H."/>
            <person name="Umezawa K."/>
            <person name="Fukui M."/>
        </authorList>
    </citation>
    <scope>NUCLEOTIDE SEQUENCE [LARGE SCALE GENOMIC DNA]</scope>
    <source>
        <strain evidence="4 5">TF1</strain>
    </source>
</reference>
<dbReference type="GO" id="GO:1990281">
    <property type="term" value="C:efflux pump complex"/>
    <property type="evidence" value="ECO:0007669"/>
    <property type="project" value="TreeGrafter"/>
</dbReference>
<dbReference type="PANTHER" id="PTHR30469">
    <property type="entry name" value="MULTIDRUG RESISTANCE PROTEIN MDTA"/>
    <property type="match status" value="1"/>
</dbReference>
<dbReference type="PANTHER" id="PTHR30469:SF15">
    <property type="entry name" value="HLYD FAMILY OF SECRETION PROTEINS"/>
    <property type="match status" value="1"/>
</dbReference>
<dbReference type="OrthoDB" id="9806939at2"/>
<organism evidence="4 5">
    <name type="scientific">Caldimicrobium thiodismutans</name>
    <dbReference type="NCBI Taxonomy" id="1653476"/>
    <lineage>
        <taxon>Bacteria</taxon>
        <taxon>Pseudomonadati</taxon>
        <taxon>Thermodesulfobacteriota</taxon>
        <taxon>Thermodesulfobacteria</taxon>
        <taxon>Thermodesulfobacteriales</taxon>
        <taxon>Thermodesulfobacteriaceae</taxon>
        <taxon>Caldimicrobium</taxon>
    </lineage>
</organism>
<dbReference type="Pfam" id="PF25917">
    <property type="entry name" value="BSH_RND"/>
    <property type="match status" value="1"/>
</dbReference>
<dbReference type="Gene3D" id="1.10.287.470">
    <property type="entry name" value="Helix hairpin bin"/>
    <property type="match status" value="1"/>
</dbReference>
<dbReference type="RefSeq" id="WP_068511783.1">
    <property type="nucleotide sequence ID" value="NZ_AP014945.1"/>
</dbReference>
<dbReference type="SUPFAM" id="SSF111369">
    <property type="entry name" value="HlyD-like secretion proteins"/>
    <property type="match status" value="1"/>
</dbReference>
<keyword evidence="2" id="KW-0472">Membrane</keyword>
<keyword evidence="5" id="KW-1185">Reference proteome</keyword>
<keyword evidence="2" id="KW-0812">Transmembrane</keyword>
<keyword evidence="2" id="KW-1133">Transmembrane helix</keyword>
<dbReference type="InterPro" id="IPR058625">
    <property type="entry name" value="MdtA-like_BSH"/>
</dbReference>
<dbReference type="EMBL" id="AP014945">
    <property type="protein sequence ID" value="BAU22506.1"/>
    <property type="molecule type" value="Genomic_DNA"/>
</dbReference>
<accession>A0A0U4W002</accession>
<evidence type="ECO:0000256" key="2">
    <source>
        <dbReference type="SAM" id="Phobius"/>
    </source>
</evidence>
<proteinExistence type="predicted"/>
<dbReference type="Proteomes" id="UP000068196">
    <property type="component" value="Chromosome"/>
</dbReference>
<dbReference type="Gene3D" id="2.40.420.20">
    <property type="match status" value="1"/>
</dbReference>
<name>A0A0U4W002_9BACT</name>
<feature type="coiled-coil region" evidence="1">
    <location>
        <begin position="170"/>
        <end position="204"/>
    </location>
</feature>
<keyword evidence="1" id="KW-0175">Coiled coil</keyword>
<dbReference type="Gene3D" id="2.40.50.100">
    <property type="match status" value="1"/>
</dbReference>
<evidence type="ECO:0000313" key="5">
    <source>
        <dbReference type="Proteomes" id="UP000068196"/>
    </source>
</evidence>
<evidence type="ECO:0000313" key="4">
    <source>
        <dbReference type="EMBL" id="BAU22506.1"/>
    </source>
</evidence>
<feature type="coiled-coil region" evidence="1">
    <location>
        <begin position="111"/>
        <end position="138"/>
    </location>
</feature>
<evidence type="ECO:0000259" key="3">
    <source>
        <dbReference type="Pfam" id="PF25917"/>
    </source>
</evidence>
<feature type="domain" description="Multidrug resistance protein MdtA-like barrel-sandwich hybrid" evidence="3">
    <location>
        <begin position="70"/>
        <end position="234"/>
    </location>
</feature>